<dbReference type="RefSeq" id="WP_230339422.1">
    <property type="nucleotide sequence ID" value="NZ_CP069798.1"/>
</dbReference>
<accession>A0A892ZGR8</accession>
<dbReference type="EMBL" id="CP069798">
    <property type="protein sequence ID" value="QRQ82132.1"/>
    <property type="molecule type" value="Genomic_DNA"/>
</dbReference>
<dbReference type="AlphaFoldDB" id="A0A892ZGR8"/>
<proteinExistence type="predicted"/>
<name>A0A892ZGR8_9NEIS</name>
<dbReference type="Proteomes" id="UP000653156">
    <property type="component" value="Chromosome"/>
</dbReference>
<sequence>MSNQYIIRLSPQHVPTGASLQLIAAIPKRMLRKLDTESIKRYVASQHNLAYEQIESMEPFYR</sequence>
<organism evidence="1 2">
    <name type="scientific">Paralysiella testudinis</name>
    <dbReference type="NCBI Taxonomy" id="2809020"/>
    <lineage>
        <taxon>Bacteria</taxon>
        <taxon>Pseudomonadati</taxon>
        <taxon>Pseudomonadota</taxon>
        <taxon>Betaproteobacteria</taxon>
        <taxon>Neisseriales</taxon>
        <taxon>Neisseriaceae</taxon>
        <taxon>Paralysiella</taxon>
    </lineage>
</organism>
<reference evidence="1" key="1">
    <citation type="submission" date="2021-02" db="EMBL/GenBank/DDBJ databases">
        <title>Neisseriaceae sp. 26B isolated from the cloaca of a Common Toad-headed Turtle (Mesoclemmys nasuta).</title>
        <authorList>
            <person name="Spergser J."/>
            <person name="Busse H.-J."/>
        </authorList>
    </citation>
    <scope>NUCLEOTIDE SEQUENCE</scope>
    <source>
        <strain evidence="1">26B</strain>
    </source>
</reference>
<gene>
    <name evidence="1" type="ORF">JQU52_01470</name>
</gene>
<evidence type="ECO:0000313" key="1">
    <source>
        <dbReference type="EMBL" id="QRQ82132.1"/>
    </source>
</evidence>
<dbReference type="KEGG" id="ptes:JQU52_01470"/>
<evidence type="ECO:0000313" key="2">
    <source>
        <dbReference type="Proteomes" id="UP000653156"/>
    </source>
</evidence>
<keyword evidence="2" id="KW-1185">Reference proteome</keyword>
<protein>
    <submittedName>
        <fullName evidence="1">Uncharacterized protein</fullName>
    </submittedName>
</protein>